<keyword evidence="4" id="KW-1133">Transmembrane helix</keyword>
<proteinExistence type="predicted"/>
<evidence type="ECO:0000256" key="2">
    <source>
        <dbReference type="ARBA" id="ARBA00022481"/>
    </source>
</evidence>
<dbReference type="Proteomes" id="UP000176629">
    <property type="component" value="Unassembled WGS sequence"/>
</dbReference>
<organism evidence="7 8">
    <name type="scientific">Candidatus Nomurabacteria bacterium RIFCSPLOWO2_01_FULL_40_18</name>
    <dbReference type="NCBI Taxonomy" id="1801773"/>
    <lineage>
        <taxon>Bacteria</taxon>
        <taxon>Candidatus Nomuraibacteriota</taxon>
    </lineage>
</organism>
<sequence>MKRGFTLIELLVVVSIISMLSSVVLASVSFARAKARDSTRLAQIHQIDIAIQLYINDHGSAPNLYCSSYDSSCIAISNQGNDNWDTLKDQLSPYISDIKDDPCGNNCTIAKSEKTSITKVALAAESPTIDELLGYVYYAPSAVAYYCLAKGGCTAGDSDYHLYATMERDSTRSGVTTTGSFFTSGTTPPPGDPENS</sequence>
<dbReference type="InterPro" id="IPR000983">
    <property type="entry name" value="Bac_GSPG_pilin"/>
</dbReference>
<dbReference type="Pfam" id="PF07963">
    <property type="entry name" value="N_methyl"/>
    <property type="match status" value="1"/>
</dbReference>
<feature type="compositionally biased region" description="Pro residues" evidence="6">
    <location>
        <begin position="187"/>
        <end position="196"/>
    </location>
</feature>
<gene>
    <name evidence="7" type="ORF">A3A03_01695</name>
</gene>
<reference evidence="7 8" key="1">
    <citation type="journal article" date="2016" name="Nat. Commun.">
        <title>Thousands of microbial genomes shed light on interconnected biogeochemical processes in an aquifer system.</title>
        <authorList>
            <person name="Anantharaman K."/>
            <person name="Brown C.T."/>
            <person name="Hug L.A."/>
            <person name="Sharon I."/>
            <person name="Castelle C.J."/>
            <person name="Probst A.J."/>
            <person name="Thomas B.C."/>
            <person name="Singh A."/>
            <person name="Wilkins M.J."/>
            <person name="Karaoz U."/>
            <person name="Brodie E.L."/>
            <person name="Williams K.H."/>
            <person name="Hubbard S.S."/>
            <person name="Banfield J.F."/>
        </authorList>
    </citation>
    <scope>NUCLEOTIDE SEQUENCE [LARGE SCALE GENOMIC DNA]</scope>
</reference>
<evidence type="ECO:0000313" key="8">
    <source>
        <dbReference type="Proteomes" id="UP000176629"/>
    </source>
</evidence>
<dbReference type="GO" id="GO:0016020">
    <property type="term" value="C:membrane"/>
    <property type="evidence" value="ECO:0007669"/>
    <property type="project" value="UniProtKB-SubCell"/>
</dbReference>
<evidence type="ECO:0000256" key="1">
    <source>
        <dbReference type="ARBA" id="ARBA00004167"/>
    </source>
</evidence>
<keyword evidence="5" id="KW-0472">Membrane</keyword>
<name>A0A1F6XIJ4_9BACT</name>
<keyword evidence="2" id="KW-0488">Methylation</keyword>
<accession>A0A1F6XIJ4</accession>
<feature type="compositionally biased region" description="Low complexity" evidence="6">
    <location>
        <begin position="172"/>
        <end position="186"/>
    </location>
</feature>
<dbReference type="AlphaFoldDB" id="A0A1F6XIJ4"/>
<protein>
    <recommendedName>
        <fullName evidence="9">Type II secretion system protein GspG C-terminal domain-containing protein</fullName>
    </recommendedName>
</protein>
<feature type="region of interest" description="Disordered" evidence="6">
    <location>
        <begin position="172"/>
        <end position="196"/>
    </location>
</feature>
<dbReference type="SUPFAM" id="SSF54523">
    <property type="entry name" value="Pili subunits"/>
    <property type="match status" value="1"/>
</dbReference>
<dbReference type="GO" id="GO:0015628">
    <property type="term" value="P:protein secretion by the type II secretion system"/>
    <property type="evidence" value="ECO:0007669"/>
    <property type="project" value="InterPro"/>
</dbReference>
<evidence type="ECO:0000256" key="4">
    <source>
        <dbReference type="ARBA" id="ARBA00022989"/>
    </source>
</evidence>
<dbReference type="GO" id="GO:0015627">
    <property type="term" value="C:type II protein secretion system complex"/>
    <property type="evidence" value="ECO:0007669"/>
    <property type="project" value="InterPro"/>
</dbReference>
<dbReference type="PANTHER" id="PTHR30093">
    <property type="entry name" value="GENERAL SECRETION PATHWAY PROTEIN G"/>
    <property type="match status" value="1"/>
</dbReference>
<evidence type="ECO:0000256" key="3">
    <source>
        <dbReference type="ARBA" id="ARBA00022692"/>
    </source>
</evidence>
<dbReference type="NCBIfam" id="TIGR02532">
    <property type="entry name" value="IV_pilin_GFxxxE"/>
    <property type="match status" value="1"/>
</dbReference>
<dbReference type="STRING" id="1801773.A3A03_01695"/>
<dbReference type="InterPro" id="IPR045584">
    <property type="entry name" value="Pilin-like"/>
</dbReference>
<dbReference type="Gene3D" id="3.30.700.10">
    <property type="entry name" value="Glycoprotein, Type 4 Pilin"/>
    <property type="match status" value="1"/>
</dbReference>
<evidence type="ECO:0000313" key="7">
    <source>
        <dbReference type="EMBL" id="OGI93838.1"/>
    </source>
</evidence>
<evidence type="ECO:0000256" key="6">
    <source>
        <dbReference type="SAM" id="MobiDB-lite"/>
    </source>
</evidence>
<keyword evidence="3" id="KW-0812">Transmembrane</keyword>
<evidence type="ECO:0000256" key="5">
    <source>
        <dbReference type="ARBA" id="ARBA00023136"/>
    </source>
</evidence>
<comment type="caution">
    <text evidence="7">The sequence shown here is derived from an EMBL/GenBank/DDBJ whole genome shotgun (WGS) entry which is preliminary data.</text>
</comment>
<comment type="subcellular location">
    <subcellularLocation>
        <location evidence="1">Membrane</location>
        <topology evidence="1">Single-pass membrane protein</topology>
    </subcellularLocation>
</comment>
<dbReference type="PROSITE" id="PS00409">
    <property type="entry name" value="PROKAR_NTER_METHYL"/>
    <property type="match status" value="1"/>
</dbReference>
<dbReference type="PANTHER" id="PTHR30093:SF44">
    <property type="entry name" value="TYPE II SECRETION SYSTEM CORE PROTEIN G"/>
    <property type="match status" value="1"/>
</dbReference>
<dbReference type="InterPro" id="IPR012902">
    <property type="entry name" value="N_methyl_site"/>
</dbReference>
<evidence type="ECO:0008006" key="9">
    <source>
        <dbReference type="Google" id="ProtNLM"/>
    </source>
</evidence>
<dbReference type="PRINTS" id="PR00813">
    <property type="entry name" value="BCTERIALGSPG"/>
</dbReference>
<dbReference type="EMBL" id="MFUX01000038">
    <property type="protein sequence ID" value="OGI93838.1"/>
    <property type="molecule type" value="Genomic_DNA"/>
</dbReference>